<organism evidence="2 3">
    <name type="scientific">Photobacterium carnosum</name>
    <dbReference type="NCBI Taxonomy" id="2023717"/>
    <lineage>
        <taxon>Bacteria</taxon>
        <taxon>Pseudomonadati</taxon>
        <taxon>Pseudomonadota</taxon>
        <taxon>Gammaproteobacteria</taxon>
        <taxon>Vibrionales</taxon>
        <taxon>Vibrionaceae</taxon>
        <taxon>Photobacterium</taxon>
    </lineage>
</organism>
<proteinExistence type="predicted"/>
<feature type="domain" description="Plasmid replication protein RepL" evidence="1">
    <location>
        <begin position="5"/>
        <end position="140"/>
    </location>
</feature>
<reference evidence="2 3" key="1">
    <citation type="journal article" date="2018" name="Syst. Appl. Microbiol.">
        <title>Photobacterium carnosum sp. nov., isolated from spoiled modified atmosphere packaged poultry meat.</title>
        <authorList>
            <person name="Hilgarth M."/>
            <person name="Fuertes S."/>
            <person name="Ehrmann M."/>
            <person name="Vogel R.F."/>
        </authorList>
    </citation>
    <scope>NUCLEOTIDE SEQUENCE [LARGE SCALE GENOMIC DNA]</scope>
    <source>
        <strain evidence="2 3">TMW 2.2021</strain>
    </source>
</reference>
<dbReference type="RefSeq" id="WP_101770438.1">
    <property type="nucleotide sequence ID" value="NZ_BPPU01000010.1"/>
</dbReference>
<dbReference type="Pfam" id="PF05732">
    <property type="entry name" value="RepL"/>
    <property type="match status" value="1"/>
</dbReference>
<keyword evidence="3" id="KW-1185">Reference proteome</keyword>
<dbReference type="Proteomes" id="UP000234420">
    <property type="component" value="Unassembled WGS sequence"/>
</dbReference>
<dbReference type="GO" id="GO:0006276">
    <property type="term" value="P:plasmid maintenance"/>
    <property type="evidence" value="ECO:0007669"/>
    <property type="project" value="InterPro"/>
</dbReference>
<evidence type="ECO:0000259" key="1">
    <source>
        <dbReference type="Pfam" id="PF05732"/>
    </source>
</evidence>
<comment type="caution">
    <text evidence="2">The sequence shown here is derived from an EMBL/GenBank/DDBJ whole genome shotgun (WGS) entry which is preliminary data.</text>
</comment>
<dbReference type="GO" id="GO:0006260">
    <property type="term" value="P:DNA replication"/>
    <property type="evidence" value="ECO:0007669"/>
    <property type="project" value="InterPro"/>
</dbReference>
<accession>A0A2N4ULV3</accession>
<gene>
    <name evidence="2" type="ORF">CIK00_20790</name>
</gene>
<evidence type="ECO:0000313" key="3">
    <source>
        <dbReference type="Proteomes" id="UP000234420"/>
    </source>
</evidence>
<dbReference type="InterPro" id="IPR008813">
    <property type="entry name" value="Plasmid_replication_RepL"/>
</dbReference>
<name>A0A2N4ULV3_9GAMM</name>
<sequence length="141" mass="15950">MKKGTTTKKTKIVGTQNFINQKTGEIVELNVVEASSTDFNFEKIWLGHIMQALDCLGSQRIKVVTWLLENKDNDNRIIARQADIAEGANVSKQTVTDVISTLISNDILKMVHRGVYLLNPNVIFKGHHGKRMDVLIRYNKL</sequence>
<dbReference type="AlphaFoldDB" id="A0A2N4ULV3"/>
<dbReference type="SUPFAM" id="SSF46785">
    <property type="entry name" value="Winged helix' DNA-binding domain"/>
    <property type="match status" value="1"/>
</dbReference>
<evidence type="ECO:0000313" key="2">
    <source>
        <dbReference type="EMBL" id="PLC55999.1"/>
    </source>
</evidence>
<protein>
    <recommendedName>
        <fullName evidence="1">Plasmid replication protein RepL domain-containing protein</fullName>
    </recommendedName>
</protein>
<dbReference type="InterPro" id="IPR036390">
    <property type="entry name" value="WH_DNA-bd_sf"/>
</dbReference>
<dbReference type="EMBL" id="NPIB01000049">
    <property type="protein sequence ID" value="PLC55999.1"/>
    <property type="molecule type" value="Genomic_DNA"/>
</dbReference>